<sequence length="396" mass="45265">MTVLVFYFYCHRLILKNAQSITDNYFSSRTISTQGTIYCFGILFITRHTIRRFLQLSDTPPIFVQSATQAIQKGFTSTDHILSWGKRGEYEAQKLSEQMSVDVWQIEDGFLRSFGLGSDFNRPASLVIDTKGIYYDPNTSSDLENILNKHPFSRKEIEHAFQFKKALAESSISKYILGDKRTLNIPTNSKKSILIPGQVEDDASIQKGTFDISTNKQLIIAVRKSNLDAYIIYKPHPDVLSGNRKGTVDENIALTYCNAIETQASIAHCLKAVDEVHTMTSLVGFEGLIHDCKVYCYGLPFYAGWGLTQDRHKCSRRNSPRSLSQLIYASYFLYPLYYDWQKNQYTNAADTLSYFTKASEKTRVAPPKSLIFQRLLKYKNVLRGFYNSLFSDIKKT</sequence>
<dbReference type="CDD" id="cd16439">
    <property type="entry name" value="beta_Kdo_transferase_KpsC_2"/>
    <property type="match status" value="1"/>
</dbReference>
<reference evidence="1" key="1">
    <citation type="submission" date="2020-01" db="EMBL/GenBank/DDBJ databases">
        <authorList>
            <person name="Meier V. D."/>
            <person name="Meier V D."/>
        </authorList>
    </citation>
    <scope>NUCLEOTIDE SEQUENCE</scope>
    <source>
        <strain evidence="1">HLG_WM_MAG_07</strain>
    </source>
</reference>
<evidence type="ECO:0000313" key="1">
    <source>
        <dbReference type="EMBL" id="CAA6827494.1"/>
    </source>
</evidence>
<dbReference type="GO" id="GO:0015774">
    <property type="term" value="P:polysaccharide transport"/>
    <property type="evidence" value="ECO:0007669"/>
    <property type="project" value="InterPro"/>
</dbReference>
<dbReference type="EMBL" id="CACVAY010000140">
    <property type="protein sequence ID" value="CAA6827494.1"/>
    <property type="molecule type" value="Genomic_DNA"/>
</dbReference>
<gene>
    <name evidence="1" type="ORF">HELGO_WM8405</name>
</gene>
<dbReference type="Pfam" id="PF05159">
    <property type="entry name" value="Capsule_synth"/>
    <property type="match status" value="2"/>
</dbReference>
<protein>
    <submittedName>
        <fullName evidence="1">Capsular polysaccharide export system protein KpsC</fullName>
    </submittedName>
</protein>
<proteinExistence type="predicted"/>
<dbReference type="GO" id="GO:0000271">
    <property type="term" value="P:polysaccharide biosynthetic process"/>
    <property type="evidence" value="ECO:0007669"/>
    <property type="project" value="InterPro"/>
</dbReference>
<dbReference type="InterPro" id="IPR007833">
    <property type="entry name" value="Capsule_polysaccharide_synth"/>
</dbReference>
<accession>A0A6S6TYC2</accession>
<organism evidence="1">
    <name type="scientific">uncultured Thiotrichaceae bacterium</name>
    <dbReference type="NCBI Taxonomy" id="298394"/>
    <lineage>
        <taxon>Bacteria</taxon>
        <taxon>Pseudomonadati</taxon>
        <taxon>Pseudomonadota</taxon>
        <taxon>Gammaproteobacteria</taxon>
        <taxon>Thiotrichales</taxon>
        <taxon>Thiotrichaceae</taxon>
        <taxon>environmental samples</taxon>
    </lineage>
</organism>
<name>A0A6S6TYC2_9GAMM</name>
<dbReference type="AlphaFoldDB" id="A0A6S6TYC2"/>